<keyword evidence="6 10" id="KW-1133">Transmembrane helix</keyword>
<protein>
    <recommendedName>
        <fullName evidence="11">SAM domain-containing protein</fullName>
    </recommendedName>
</protein>
<gene>
    <name evidence="12" type="ORF">PFISCL1PPCAC_24364</name>
</gene>
<dbReference type="Pfam" id="PF00536">
    <property type="entry name" value="SAM_1"/>
    <property type="match status" value="1"/>
</dbReference>
<dbReference type="GO" id="GO:0047493">
    <property type="term" value="F:ceramide cholinephosphotransferase activity"/>
    <property type="evidence" value="ECO:0007669"/>
    <property type="project" value="TreeGrafter"/>
</dbReference>
<evidence type="ECO:0000256" key="2">
    <source>
        <dbReference type="ARBA" id="ARBA00005441"/>
    </source>
</evidence>
<evidence type="ECO:0000256" key="10">
    <source>
        <dbReference type="SAM" id="Phobius"/>
    </source>
</evidence>
<dbReference type="PANTHER" id="PTHR21290">
    <property type="entry name" value="SPHINGOMYELIN SYNTHETASE"/>
    <property type="match status" value="1"/>
</dbReference>
<feature type="transmembrane region" description="Helical" evidence="10">
    <location>
        <begin position="208"/>
        <end position="229"/>
    </location>
</feature>
<feature type="transmembrane region" description="Helical" evidence="10">
    <location>
        <begin position="384"/>
        <end position="411"/>
    </location>
</feature>
<dbReference type="GO" id="GO:0046513">
    <property type="term" value="P:ceramide biosynthetic process"/>
    <property type="evidence" value="ECO:0007669"/>
    <property type="project" value="TreeGrafter"/>
</dbReference>
<name>A0AAV5WM59_9BILA</name>
<dbReference type="InterPro" id="IPR045221">
    <property type="entry name" value="Sphingomyelin_synth-like"/>
</dbReference>
<keyword evidence="7" id="KW-0443">Lipid metabolism</keyword>
<dbReference type="AlphaFoldDB" id="A0AAV5WM59"/>
<dbReference type="SMART" id="SM00454">
    <property type="entry name" value="SAM"/>
    <property type="match status" value="1"/>
</dbReference>
<dbReference type="PROSITE" id="PS50105">
    <property type="entry name" value="SAM_DOMAIN"/>
    <property type="match status" value="1"/>
</dbReference>
<dbReference type="SUPFAM" id="SSF47769">
    <property type="entry name" value="SAM/Pointed domain"/>
    <property type="match status" value="1"/>
</dbReference>
<dbReference type="GO" id="GO:0005789">
    <property type="term" value="C:endoplasmic reticulum membrane"/>
    <property type="evidence" value="ECO:0007669"/>
    <property type="project" value="TreeGrafter"/>
</dbReference>
<evidence type="ECO:0000256" key="6">
    <source>
        <dbReference type="ARBA" id="ARBA00022989"/>
    </source>
</evidence>
<organism evidence="12 13">
    <name type="scientific">Pristionchus fissidentatus</name>
    <dbReference type="NCBI Taxonomy" id="1538716"/>
    <lineage>
        <taxon>Eukaryota</taxon>
        <taxon>Metazoa</taxon>
        <taxon>Ecdysozoa</taxon>
        <taxon>Nematoda</taxon>
        <taxon>Chromadorea</taxon>
        <taxon>Rhabditida</taxon>
        <taxon>Rhabditina</taxon>
        <taxon>Diplogasteromorpha</taxon>
        <taxon>Diplogasteroidea</taxon>
        <taxon>Neodiplogasteridae</taxon>
        <taxon>Pristionchus</taxon>
    </lineage>
</organism>
<comment type="similarity">
    <text evidence="2">Belongs to the sphingomyelin synthase family.</text>
</comment>
<evidence type="ECO:0000313" key="12">
    <source>
        <dbReference type="EMBL" id="GMT33067.1"/>
    </source>
</evidence>
<evidence type="ECO:0000256" key="9">
    <source>
        <dbReference type="SAM" id="MobiDB-lite"/>
    </source>
</evidence>
<dbReference type="InterPro" id="IPR013761">
    <property type="entry name" value="SAM/pointed_sf"/>
</dbReference>
<dbReference type="Gene3D" id="1.10.150.50">
    <property type="entry name" value="Transcription Factor, Ets-1"/>
    <property type="match status" value="1"/>
</dbReference>
<feature type="compositionally biased region" description="Basic and acidic residues" evidence="9">
    <location>
        <begin position="471"/>
        <end position="484"/>
    </location>
</feature>
<evidence type="ECO:0000256" key="8">
    <source>
        <dbReference type="ARBA" id="ARBA00023136"/>
    </source>
</evidence>
<feature type="transmembrane region" description="Helical" evidence="10">
    <location>
        <begin position="255"/>
        <end position="277"/>
    </location>
</feature>
<keyword evidence="8 10" id="KW-0472">Membrane</keyword>
<reference evidence="12" key="1">
    <citation type="submission" date="2023-10" db="EMBL/GenBank/DDBJ databases">
        <title>Genome assembly of Pristionchus species.</title>
        <authorList>
            <person name="Yoshida K."/>
            <person name="Sommer R.J."/>
        </authorList>
    </citation>
    <scope>NUCLEOTIDE SEQUENCE</scope>
    <source>
        <strain evidence="12">RS5133</strain>
    </source>
</reference>
<keyword evidence="4 10" id="KW-0812">Transmembrane</keyword>
<keyword evidence="3" id="KW-0808">Transferase</keyword>
<evidence type="ECO:0000259" key="11">
    <source>
        <dbReference type="PROSITE" id="PS50105"/>
    </source>
</evidence>
<accession>A0AAV5WM59</accession>
<feature type="region of interest" description="Disordered" evidence="9">
    <location>
        <begin position="1"/>
        <end position="26"/>
    </location>
</feature>
<dbReference type="EMBL" id="BTSY01000006">
    <property type="protein sequence ID" value="GMT33067.1"/>
    <property type="molecule type" value="Genomic_DNA"/>
</dbReference>
<dbReference type="GO" id="GO:0033188">
    <property type="term" value="F:sphingomyelin synthase activity"/>
    <property type="evidence" value="ECO:0007669"/>
    <property type="project" value="TreeGrafter"/>
</dbReference>
<dbReference type="Pfam" id="PF14360">
    <property type="entry name" value="PAP2_C"/>
    <property type="match status" value="1"/>
</dbReference>
<keyword evidence="5" id="KW-0746">Sphingolipid metabolism</keyword>
<comment type="caution">
    <text evidence="12">The sequence shown here is derived from an EMBL/GenBank/DDBJ whole genome shotgun (WGS) entry which is preliminary data.</text>
</comment>
<evidence type="ECO:0000256" key="3">
    <source>
        <dbReference type="ARBA" id="ARBA00022679"/>
    </source>
</evidence>
<dbReference type="Proteomes" id="UP001432322">
    <property type="component" value="Unassembled WGS sequence"/>
</dbReference>
<feature type="domain" description="SAM" evidence="11">
    <location>
        <begin position="33"/>
        <end position="98"/>
    </location>
</feature>
<evidence type="ECO:0000313" key="13">
    <source>
        <dbReference type="Proteomes" id="UP001432322"/>
    </source>
</evidence>
<comment type="subcellular location">
    <subcellularLocation>
        <location evidence="1">Membrane</location>
        <topology evidence="1">Multi-pass membrane protein</topology>
    </subcellularLocation>
</comment>
<evidence type="ECO:0000256" key="4">
    <source>
        <dbReference type="ARBA" id="ARBA00022692"/>
    </source>
</evidence>
<feature type="region of interest" description="Disordered" evidence="9">
    <location>
        <begin position="471"/>
        <end position="492"/>
    </location>
</feature>
<dbReference type="InterPro" id="IPR025749">
    <property type="entry name" value="Sphingomyelin_synth-like_dom"/>
</dbReference>
<dbReference type="InterPro" id="IPR001660">
    <property type="entry name" value="SAM"/>
</dbReference>
<feature type="transmembrane region" description="Helical" evidence="10">
    <location>
        <begin position="289"/>
        <end position="310"/>
    </location>
</feature>
<evidence type="ECO:0000256" key="5">
    <source>
        <dbReference type="ARBA" id="ARBA00022919"/>
    </source>
</evidence>
<sequence length="492" mass="55591">MVSSTSRSSTSNGSARKENGNGGLPTEREAVKWSVAQVSSWLRHNGFDKYSTEFVKHEIDGAVLLSISENDLREKPLSLSSLGDIKRLAGGIAKLKAEQGGAVYMNGCSSPTSSHSTHTQSTPLFVQLQSELEHSSSTVSPIISHSSPPVAAEAVISQSQHLVDLPDGRSVVESVSSYEVHSYALLTRDEIIQRVESPDTPGKSVLKLAIAFSYCLLSLLITAFVMVLVHDRVPDMKMYPPLPDIVLDNLPLIPWAFQMCELIGVVLCTIWFMILFFHKYRVVIARRMFSLIGTVFLLRCVTMMITSLSVPGVHLECRAKNFGSIGEKMLEAYYIWSKFGMSIQGVRTCGDYMFSGHTTVITLLNHFITEYTPSNWSFLHTTTWVLNLFGVFFILAGHEHYSIDVFVAFYISSRMFLYYHTYAYNHANLTRTDDRMRLWFPLGWFFEAGSVGRVPDEFEFPFKIRRKKVEPTKNEEVKNQDKKDKEKKKKKN</sequence>
<dbReference type="PANTHER" id="PTHR21290:SF25">
    <property type="entry name" value="SPHINGOMYELIN SYNTHASE-RELATED PROTEIN 1"/>
    <property type="match status" value="1"/>
</dbReference>
<proteinExistence type="inferred from homology"/>
<dbReference type="GO" id="GO:0005886">
    <property type="term" value="C:plasma membrane"/>
    <property type="evidence" value="ECO:0007669"/>
    <property type="project" value="TreeGrafter"/>
</dbReference>
<feature type="compositionally biased region" description="Low complexity" evidence="9">
    <location>
        <begin position="1"/>
        <end position="11"/>
    </location>
</feature>
<evidence type="ECO:0000256" key="1">
    <source>
        <dbReference type="ARBA" id="ARBA00004141"/>
    </source>
</evidence>
<keyword evidence="13" id="KW-1185">Reference proteome</keyword>
<dbReference type="GO" id="GO:0000139">
    <property type="term" value="C:Golgi membrane"/>
    <property type="evidence" value="ECO:0007669"/>
    <property type="project" value="TreeGrafter"/>
</dbReference>
<evidence type="ECO:0000256" key="7">
    <source>
        <dbReference type="ARBA" id="ARBA00023098"/>
    </source>
</evidence>